<evidence type="ECO:0000256" key="1">
    <source>
        <dbReference type="ARBA" id="ARBA00022679"/>
    </source>
</evidence>
<keyword evidence="2" id="KW-0547">Nucleotide-binding</keyword>
<sequence length="332" mass="37673">MALEWDVAKFEFGERFRKSYNDISYLAKGGCGAVFSCKGEDDKKYAVKICNVGGDNPQREAIMLEELKNHSSIVHYEEHWLEYKPLLYDGVYYGDDEEKDKSLYLVMELCRTSLLDLFERGEDFDCGTGLRWFKEIIEGLVHIHKKDIIHGDITSANVFLDDLQHVKIGDFGFGRGTSSDKSVGDDIFRAGCIFVEILHPTMTDIERYNASGRLKNSIFPEGFKHDTEFLIDLLEYRPRAPRILEKLNEAINAGGTDDAILSRILKMVSRSLNFIVEDLDGKKVRGNMSTIFTYAAFDAYCVSRENEDTIPSKGQLEREEELSPGLGQILAA</sequence>
<evidence type="ECO:0000256" key="4">
    <source>
        <dbReference type="ARBA" id="ARBA00022840"/>
    </source>
</evidence>
<dbReference type="EMBL" id="AWWV01010869">
    <property type="protein sequence ID" value="OMO76556.1"/>
    <property type="molecule type" value="Genomic_DNA"/>
</dbReference>
<dbReference type="GO" id="GO:0004672">
    <property type="term" value="F:protein kinase activity"/>
    <property type="evidence" value="ECO:0007669"/>
    <property type="project" value="InterPro"/>
</dbReference>
<dbReference type="PROSITE" id="PS00109">
    <property type="entry name" value="PROTEIN_KINASE_TYR"/>
    <property type="match status" value="1"/>
</dbReference>
<dbReference type="Gramene" id="OMO76556">
    <property type="protein sequence ID" value="OMO76556"/>
    <property type="gene ID" value="CCACVL1_15585"/>
</dbReference>
<dbReference type="GO" id="GO:0005737">
    <property type="term" value="C:cytoplasm"/>
    <property type="evidence" value="ECO:0007669"/>
    <property type="project" value="TreeGrafter"/>
</dbReference>
<organism evidence="6 7">
    <name type="scientific">Corchorus capsularis</name>
    <name type="common">Jute</name>
    <dbReference type="NCBI Taxonomy" id="210143"/>
    <lineage>
        <taxon>Eukaryota</taxon>
        <taxon>Viridiplantae</taxon>
        <taxon>Streptophyta</taxon>
        <taxon>Embryophyta</taxon>
        <taxon>Tracheophyta</taxon>
        <taxon>Spermatophyta</taxon>
        <taxon>Magnoliopsida</taxon>
        <taxon>eudicotyledons</taxon>
        <taxon>Gunneridae</taxon>
        <taxon>Pentapetalae</taxon>
        <taxon>rosids</taxon>
        <taxon>malvids</taxon>
        <taxon>Malvales</taxon>
        <taxon>Malvaceae</taxon>
        <taxon>Grewioideae</taxon>
        <taxon>Apeibeae</taxon>
        <taxon>Corchorus</taxon>
    </lineage>
</organism>
<comment type="caution">
    <text evidence="6">The sequence shown here is derived from an EMBL/GenBank/DDBJ whole genome shotgun (WGS) entry which is preliminary data.</text>
</comment>
<evidence type="ECO:0000259" key="5">
    <source>
        <dbReference type="PROSITE" id="PS50011"/>
    </source>
</evidence>
<dbReference type="InterPro" id="IPR011009">
    <property type="entry name" value="Kinase-like_dom_sf"/>
</dbReference>
<dbReference type="OrthoDB" id="1002657at2759"/>
<dbReference type="InterPro" id="IPR008266">
    <property type="entry name" value="Tyr_kinase_AS"/>
</dbReference>
<feature type="domain" description="Protein kinase" evidence="5">
    <location>
        <begin position="20"/>
        <end position="297"/>
    </location>
</feature>
<reference evidence="6 7" key="1">
    <citation type="submission" date="2013-09" db="EMBL/GenBank/DDBJ databases">
        <title>Corchorus capsularis genome sequencing.</title>
        <authorList>
            <person name="Alam M."/>
            <person name="Haque M.S."/>
            <person name="Islam M.S."/>
            <person name="Emdad E.M."/>
            <person name="Islam M.M."/>
            <person name="Ahmed B."/>
            <person name="Halim A."/>
            <person name="Hossen Q.M.M."/>
            <person name="Hossain M.Z."/>
            <person name="Ahmed R."/>
            <person name="Khan M.M."/>
            <person name="Islam R."/>
            <person name="Rashid M.M."/>
            <person name="Khan S.A."/>
            <person name="Rahman M.S."/>
            <person name="Alam M."/>
        </authorList>
    </citation>
    <scope>NUCLEOTIDE SEQUENCE [LARGE SCALE GENOMIC DNA]</scope>
    <source>
        <strain evidence="7">cv. CVL-1</strain>
        <tissue evidence="6">Whole seedling</tissue>
    </source>
</reference>
<dbReference type="PROSITE" id="PS50011">
    <property type="entry name" value="PROTEIN_KINASE_DOM"/>
    <property type="match status" value="1"/>
</dbReference>
<dbReference type="InterPro" id="IPR000719">
    <property type="entry name" value="Prot_kinase_dom"/>
</dbReference>
<accession>A0A1R3I1T9</accession>
<evidence type="ECO:0000256" key="3">
    <source>
        <dbReference type="ARBA" id="ARBA00022777"/>
    </source>
</evidence>
<dbReference type="InterPro" id="IPR050339">
    <property type="entry name" value="CC_SR_Kinase"/>
</dbReference>
<dbReference type="SUPFAM" id="SSF56112">
    <property type="entry name" value="Protein kinase-like (PK-like)"/>
    <property type="match status" value="1"/>
</dbReference>
<dbReference type="Gene3D" id="3.30.200.20">
    <property type="entry name" value="Phosphorylase Kinase, domain 1"/>
    <property type="match status" value="1"/>
</dbReference>
<keyword evidence="7" id="KW-1185">Reference proteome</keyword>
<evidence type="ECO:0000313" key="6">
    <source>
        <dbReference type="EMBL" id="OMO76556.1"/>
    </source>
</evidence>
<dbReference type="GO" id="GO:0005634">
    <property type="term" value="C:nucleus"/>
    <property type="evidence" value="ECO:0007669"/>
    <property type="project" value="TreeGrafter"/>
</dbReference>
<keyword evidence="4" id="KW-0067">ATP-binding</keyword>
<keyword evidence="1" id="KW-0808">Transferase</keyword>
<keyword evidence="3" id="KW-0418">Kinase</keyword>
<evidence type="ECO:0000256" key="2">
    <source>
        <dbReference type="ARBA" id="ARBA00022741"/>
    </source>
</evidence>
<evidence type="ECO:0000313" key="7">
    <source>
        <dbReference type="Proteomes" id="UP000188268"/>
    </source>
</evidence>
<dbReference type="Gene3D" id="1.10.510.10">
    <property type="entry name" value="Transferase(Phosphotransferase) domain 1"/>
    <property type="match status" value="1"/>
</dbReference>
<dbReference type="GO" id="GO:0005524">
    <property type="term" value="F:ATP binding"/>
    <property type="evidence" value="ECO:0007669"/>
    <property type="project" value="UniProtKB-KW"/>
</dbReference>
<dbReference type="Pfam" id="PF00069">
    <property type="entry name" value="Pkinase"/>
    <property type="match status" value="1"/>
</dbReference>
<dbReference type="AlphaFoldDB" id="A0A1R3I1T9"/>
<dbReference type="Proteomes" id="UP000188268">
    <property type="component" value="Unassembled WGS sequence"/>
</dbReference>
<dbReference type="PANTHER" id="PTHR11042">
    <property type="entry name" value="EUKARYOTIC TRANSLATION INITIATION FACTOR 2-ALPHA KINASE EIF2-ALPHA KINASE -RELATED"/>
    <property type="match status" value="1"/>
</dbReference>
<proteinExistence type="predicted"/>
<name>A0A1R3I1T9_COCAP</name>
<gene>
    <name evidence="6" type="ORF">CCACVL1_15585</name>
</gene>
<protein>
    <recommendedName>
        <fullName evidence="5">Protein kinase domain-containing protein</fullName>
    </recommendedName>
</protein>
<dbReference type="STRING" id="210143.A0A1R3I1T9"/>